<dbReference type="GeneID" id="27692268"/>
<evidence type="ECO:0000256" key="1">
    <source>
        <dbReference type="ARBA" id="ARBA00004141"/>
    </source>
</evidence>
<dbReference type="PROSITE" id="PS50244">
    <property type="entry name" value="S5A_REDUCTASE"/>
    <property type="match status" value="1"/>
</dbReference>
<dbReference type="eggNOG" id="KOG1638">
    <property type="taxonomic scope" value="Eukaryota"/>
</dbReference>
<evidence type="ECO:0000256" key="2">
    <source>
        <dbReference type="ARBA" id="ARBA00007742"/>
    </source>
</evidence>
<feature type="domain" description="3-oxo-5-alpha-steroid 4-dehydrogenase C-terminal" evidence="7">
    <location>
        <begin position="129"/>
        <end position="250"/>
    </location>
</feature>
<dbReference type="VEuPathDB" id="FungiDB:SPPG_09143"/>
<dbReference type="PANTHER" id="PTHR10556:SF35">
    <property type="entry name" value="3-OXO-5-ALPHA-STEROID 4-DEHYDROGENASE FAMILY PROTEIN"/>
    <property type="match status" value="1"/>
</dbReference>
<dbReference type="GO" id="GO:0016020">
    <property type="term" value="C:membrane"/>
    <property type="evidence" value="ECO:0007669"/>
    <property type="project" value="UniProtKB-SubCell"/>
</dbReference>
<organism evidence="8 9">
    <name type="scientific">Spizellomyces punctatus (strain DAOM BR117)</name>
    <dbReference type="NCBI Taxonomy" id="645134"/>
    <lineage>
        <taxon>Eukaryota</taxon>
        <taxon>Fungi</taxon>
        <taxon>Fungi incertae sedis</taxon>
        <taxon>Chytridiomycota</taxon>
        <taxon>Chytridiomycota incertae sedis</taxon>
        <taxon>Chytridiomycetes</taxon>
        <taxon>Spizellomycetales</taxon>
        <taxon>Spizellomycetaceae</taxon>
        <taxon>Spizellomyces</taxon>
    </lineage>
</organism>
<name>A0A0L0HGS2_SPIPD</name>
<evidence type="ECO:0000256" key="4">
    <source>
        <dbReference type="ARBA" id="ARBA00022989"/>
    </source>
</evidence>
<keyword evidence="5 6" id="KW-0472">Membrane</keyword>
<evidence type="ECO:0000313" key="8">
    <source>
        <dbReference type="EMBL" id="KND00656.1"/>
    </source>
</evidence>
<accession>A0A0L0HGS2</accession>
<dbReference type="Proteomes" id="UP000053201">
    <property type="component" value="Unassembled WGS sequence"/>
</dbReference>
<keyword evidence="9" id="KW-1185">Reference proteome</keyword>
<comment type="subcellular location">
    <subcellularLocation>
        <location evidence="1">Membrane</location>
        <topology evidence="1">Multi-pass membrane protein</topology>
    </subcellularLocation>
</comment>
<evidence type="ECO:0000256" key="3">
    <source>
        <dbReference type="ARBA" id="ARBA00022692"/>
    </source>
</evidence>
<evidence type="ECO:0000256" key="5">
    <source>
        <dbReference type="ARBA" id="ARBA00023136"/>
    </source>
</evidence>
<dbReference type="EMBL" id="KQ257455">
    <property type="protein sequence ID" value="KND00656.1"/>
    <property type="molecule type" value="Genomic_DNA"/>
</dbReference>
<dbReference type="PANTHER" id="PTHR10556">
    <property type="entry name" value="3-OXO-5-ALPHA-STEROID 4-DEHYDROGENASE"/>
    <property type="match status" value="1"/>
</dbReference>
<dbReference type="OMA" id="KFWHVVA"/>
<comment type="similarity">
    <text evidence="2">Belongs to the steroid 5-alpha reductase family.</text>
</comment>
<dbReference type="AlphaFoldDB" id="A0A0L0HGS2"/>
<keyword evidence="3 6" id="KW-0812">Transmembrane</keyword>
<dbReference type="GO" id="GO:0006629">
    <property type="term" value="P:lipid metabolic process"/>
    <property type="evidence" value="ECO:0007669"/>
    <property type="project" value="InterPro"/>
</dbReference>
<gene>
    <name evidence="8" type="ORF">SPPG_09143</name>
</gene>
<dbReference type="InterPro" id="IPR001104">
    <property type="entry name" value="3-oxo-5_a-steroid_4-DH_C"/>
</dbReference>
<evidence type="ECO:0000256" key="6">
    <source>
        <dbReference type="SAM" id="Phobius"/>
    </source>
</evidence>
<feature type="transmembrane region" description="Helical" evidence="6">
    <location>
        <begin position="136"/>
        <end position="159"/>
    </location>
</feature>
<proteinExistence type="inferred from homology"/>
<feature type="transmembrane region" description="Helical" evidence="6">
    <location>
        <begin position="104"/>
        <end position="124"/>
    </location>
</feature>
<dbReference type="GO" id="GO:0016627">
    <property type="term" value="F:oxidoreductase activity, acting on the CH-CH group of donors"/>
    <property type="evidence" value="ECO:0007669"/>
    <property type="project" value="InterPro"/>
</dbReference>
<reference evidence="8 9" key="1">
    <citation type="submission" date="2009-08" db="EMBL/GenBank/DDBJ databases">
        <title>The Genome Sequence of Spizellomyces punctatus strain DAOM BR117.</title>
        <authorList>
            <consortium name="The Broad Institute Genome Sequencing Platform"/>
            <person name="Russ C."/>
            <person name="Cuomo C."/>
            <person name="Shea T."/>
            <person name="Young S.K."/>
            <person name="Zeng Q."/>
            <person name="Koehrsen M."/>
            <person name="Haas B."/>
            <person name="Borodovsky M."/>
            <person name="Guigo R."/>
            <person name="Alvarado L."/>
            <person name="Berlin A."/>
            <person name="Bochicchio J."/>
            <person name="Borenstein D."/>
            <person name="Chapman S."/>
            <person name="Chen Z."/>
            <person name="Engels R."/>
            <person name="Freedman E."/>
            <person name="Gellesch M."/>
            <person name="Goldberg J."/>
            <person name="Griggs A."/>
            <person name="Gujja S."/>
            <person name="Heiman D."/>
            <person name="Hepburn T."/>
            <person name="Howarth C."/>
            <person name="Jen D."/>
            <person name="Larson L."/>
            <person name="Lewis B."/>
            <person name="Mehta T."/>
            <person name="Park D."/>
            <person name="Pearson M."/>
            <person name="Roberts A."/>
            <person name="Saif S."/>
            <person name="Shenoy N."/>
            <person name="Sisk P."/>
            <person name="Stolte C."/>
            <person name="Sykes S."/>
            <person name="Thomson T."/>
            <person name="Walk T."/>
            <person name="White J."/>
            <person name="Yandava C."/>
            <person name="Burger G."/>
            <person name="Gray M.W."/>
            <person name="Holland P.W.H."/>
            <person name="King N."/>
            <person name="Lang F.B.F."/>
            <person name="Roger A.J."/>
            <person name="Ruiz-Trillo I."/>
            <person name="Lander E."/>
            <person name="Nusbaum C."/>
        </authorList>
    </citation>
    <scope>NUCLEOTIDE SEQUENCE [LARGE SCALE GENOMIC DNA]</scope>
    <source>
        <strain evidence="8 9">DAOM BR117</strain>
    </source>
</reference>
<dbReference type="RefSeq" id="XP_016608695.1">
    <property type="nucleotide sequence ID" value="XM_016757300.1"/>
</dbReference>
<dbReference type="OrthoDB" id="5788137at2759"/>
<dbReference type="STRING" id="645134.A0A0L0HGS2"/>
<protein>
    <recommendedName>
        <fullName evidence="7">3-oxo-5-alpha-steroid 4-dehydrogenase C-terminal domain-containing protein</fullName>
    </recommendedName>
</protein>
<feature type="transmembrane region" description="Helical" evidence="6">
    <location>
        <begin position="180"/>
        <end position="202"/>
    </location>
</feature>
<dbReference type="Pfam" id="PF02544">
    <property type="entry name" value="Steroid_dh"/>
    <property type="match status" value="1"/>
</dbReference>
<keyword evidence="4 6" id="KW-1133">Transmembrane helix</keyword>
<dbReference type="InParanoid" id="A0A0L0HGS2"/>
<dbReference type="InterPro" id="IPR039357">
    <property type="entry name" value="SRD5A/TECR"/>
</dbReference>
<sequence>MLLCIVFSLSGVIACYLEWTGRFNAPYSKFRARWSYTTELSSRIGMAIVYGSVVIWVSILYGLFGSFDHPYHIVTYAFYFVNYTKRTLESFFVHRYSSSISKEVVACLTAANLFVATCSCYSILFTKSVDDSDWVVLFFPVPLMIFGLAGNFYHHLLLARLRPKHGKYNVHRPYRIPRGGLFWYTTCPHYFLEIVAWIGFAATVHRPTVYGHVVYICLKLMGRAVQTRLWYLRNVSGYSPDRTALIPFLL</sequence>
<feature type="transmembrane region" description="Helical" evidence="6">
    <location>
        <begin position="44"/>
        <end position="64"/>
    </location>
</feature>
<evidence type="ECO:0000259" key="7">
    <source>
        <dbReference type="Pfam" id="PF02544"/>
    </source>
</evidence>
<evidence type="ECO:0000313" key="9">
    <source>
        <dbReference type="Proteomes" id="UP000053201"/>
    </source>
</evidence>